<dbReference type="InterPro" id="IPR000415">
    <property type="entry name" value="Nitroreductase-like"/>
</dbReference>
<dbReference type="EMBL" id="JAHBOM010000030">
    <property type="protein sequence ID" value="MBU8826829.1"/>
    <property type="molecule type" value="Genomic_DNA"/>
</dbReference>
<gene>
    <name evidence="3" type="ORF">KL859_28635</name>
</gene>
<dbReference type="Gene3D" id="3.40.109.10">
    <property type="entry name" value="NADH Oxidase"/>
    <property type="match status" value="1"/>
</dbReference>
<evidence type="ECO:0000313" key="4">
    <source>
        <dbReference type="Proteomes" id="UP000696413"/>
    </source>
</evidence>
<reference evidence="3 4" key="1">
    <citation type="submission" date="2021-05" db="EMBL/GenBank/DDBJ databases">
        <title>Draft Genome Sequences of Clinical Respiratory Isolates of Mycobacterium goodii Recovered in Ireland.</title>
        <authorList>
            <person name="Flanagan P.R."/>
            <person name="Mok S."/>
            <person name="Roycroft E."/>
            <person name="Rogers T.R."/>
            <person name="Fitzgibbon M."/>
        </authorList>
    </citation>
    <scope>NUCLEOTIDE SEQUENCE [LARGE SCALE GENOMIC DNA]</scope>
    <source>
        <strain evidence="3 4">14IE55</strain>
    </source>
</reference>
<dbReference type="Proteomes" id="UP000696413">
    <property type="component" value="Unassembled WGS sequence"/>
</dbReference>
<comment type="caution">
    <text evidence="3">The sequence shown here is derived from an EMBL/GenBank/DDBJ whole genome shotgun (WGS) entry which is preliminary data.</text>
</comment>
<dbReference type="InterPro" id="IPR000594">
    <property type="entry name" value="ThiF_NAD_FAD-bd"/>
</dbReference>
<dbReference type="NCBIfam" id="NF005901">
    <property type="entry name" value="PRK07877.1"/>
    <property type="match status" value="1"/>
</dbReference>
<dbReference type="InterPro" id="IPR035985">
    <property type="entry name" value="Ubiquitin-activating_enz"/>
</dbReference>
<keyword evidence="4" id="KW-1185">Reference proteome</keyword>
<dbReference type="Gene3D" id="3.40.50.720">
    <property type="entry name" value="NAD(P)-binding Rossmann-like Domain"/>
    <property type="match status" value="1"/>
</dbReference>
<dbReference type="Pfam" id="PF00899">
    <property type="entry name" value="ThiF"/>
    <property type="match status" value="1"/>
</dbReference>
<organism evidence="3 4">
    <name type="scientific">Mycolicibacterium goodii</name>
    <name type="common">Mycobacterium goodii</name>
    <dbReference type="NCBI Taxonomy" id="134601"/>
    <lineage>
        <taxon>Bacteria</taxon>
        <taxon>Bacillati</taxon>
        <taxon>Actinomycetota</taxon>
        <taxon>Actinomycetes</taxon>
        <taxon>Mycobacteriales</taxon>
        <taxon>Mycobacteriaceae</taxon>
        <taxon>Mycolicibacterium</taxon>
    </lineage>
</organism>
<evidence type="ECO:0000259" key="2">
    <source>
        <dbReference type="Pfam" id="PF00899"/>
    </source>
</evidence>
<dbReference type="PANTHER" id="PTHR43267:SF3">
    <property type="entry name" value="THIF PROTEIN"/>
    <property type="match status" value="1"/>
</dbReference>
<name>A0ABS6HVY1_MYCGD</name>
<proteinExistence type="predicted"/>
<sequence length="722" mass="77713">MQTAYTAQVLDPTLPGDKALLDELRAAPGIEFLDHHDEQLESLRALRPAPADELLREGRRWAYYPWRRAVVAVLGPRGFQALRLDRNRNNITAAEQDELGTLTIGVAGLSVGHVIAHTLAAQGLCGKLRLADFDKLELSNLNRVPATVFDLGVNKAVVAARRIAEIDPYLDVEVVDAGLNAETLDDFVDGLDIVVEECDSLDIKALLRVAARDRHIPVLMATSDRGIVDVERFDQEPARPILHGLLGQLDIGLLPGMSSREKIPHVLRHLEAERLSPRTAASLIEIDRSLSTWPQLASDVIIGASAIAEAVRRIGLGEELGSGRSRVDVNWALGQIREPDMAHRYETTLDDPDTPQALDGGPLEHLATAAMRAPSGGNTQPWQITIAEDSITVSLDPEHTSTMDVKFRGSAVALGAALLNIKIAAAELRVLGPVTVTTGEAVPLRATMRTTDDGTDPALASFYQSMLARESNRHHGTPKPLDNATIALISDAAEQHGGHLHLLTQRDQISQAAAILAAADRIRFLTPRLHEEMISELRWPGDPDPDTGIDVRSLEFDAGEMAVLDVLRRPDVMAHLAEWDAGSALGDDMRDRVLASSALAVVTVTGNDLLAYAAGGSAVEAVWIAAQQQGFGVQPVSPVFLYAHTATELEELSAPFASELGRLQSEFNALAQLQPGESVALILRLTVAPPASLPSRRSISRVRGSTTATTHPLSKGVTSEPA</sequence>
<dbReference type="RefSeq" id="WP_214395999.1">
    <property type="nucleotide sequence ID" value="NZ_JAHBOL010000036.1"/>
</dbReference>
<protein>
    <submittedName>
        <fullName evidence="3">Rv1355c family protein</fullName>
    </submittedName>
</protein>
<evidence type="ECO:0000256" key="1">
    <source>
        <dbReference type="SAM" id="MobiDB-lite"/>
    </source>
</evidence>
<feature type="domain" description="THIF-type NAD/FAD binding fold" evidence="2">
    <location>
        <begin position="85"/>
        <end position="223"/>
    </location>
</feature>
<evidence type="ECO:0000313" key="3">
    <source>
        <dbReference type="EMBL" id="MBU8826829.1"/>
    </source>
</evidence>
<accession>A0ABS6HVY1</accession>
<dbReference type="SUPFAM" id="SSF69572">
    <property type="entry name" value="Activating enzymes of the ubiquitin-like proteins"/>
    <property type="match status" value="1"/>
</dbReference>
<dbReference type="InterPro" id="IPR045886">
    <property type="entry name" value="ThiF/MoeB/HesA"/>
</dbReference>
<feature type="compositionally biased region" description="Polar residues" evidence="1">
    <location>
        <begin position="703"/>
        <end position="712"/>
    </location>
</feature>
<dbReference type="PANTHER" id="PTHR43267">
    <property type="entry name" value="TRNA THREONYLCARBAMOYLADENOSINE DEHYDRATASE"/>
    <property type="match status" value="1"/>
</dbReference>
<dbReference type="CDD" id="cd01483">
    <property type="entry name" value="E1_enzyme_family"/>
    <property type="match status" value="1"/>
</dbReference>
<feature type="region of interest" description="Disordered" evidence="1">
    <location>
        <begin position="695"/>
        <end position="722"/>
    </location>
</feature>
<dbReference type="SUPFAM" id="SSF55469">
    <property type="entry name" value="FMN-dependent nitroreductase-like"/>
    <property type="match status" value="1"/>
</dbReference>